<evidence type="ECO:0000256" key="2">
    <source>
        <dbReference type="SAM" id="MobiDB-lite"/>
    </source>
</evidence>
<feature type="compositionally biased region" description="Low complexity" evidence="2">
    <location>
        <begin position="108"/>
        <end position="136"/>
    </location>
</feature>
<protein>
    <submittedName>
        <fullName evidence="3">Uncharacterized protein</fullName>
    </submittedName>
</protein>
<name>A0ABP0CAU7_9PEZI</name>
<accession>A0ABP0CAU7</accession>
<keyword evidence="1" id="KW-0175">Coiled coil</keyword>
<proteinExistence type="predicted"/>
<reference evidence="3 4" key="1">
    <citation type="submission" date="2024-01" db="EMBL/GenBank/DDBJ databases">
        <authorList>
            <person name="Allen C."/>
            <person name="Tagirdzhanova G."/>
        </authorList>
    </citation>
    <scope>NUCLEOTIDE SEQUENCE [LARGE SCALE GENOMIC DNA]</scope>
</reference>
<evidence type="ECO:0000313" key="4">
    <source>
        <dbReference type="Proteomes" id="UP001642406"/>
    </source>
</evidence>
<feature type="region of interest" description="Disordered" evidence="2">
    <location>
        <begin position="108"/>
        <end position="142"/>
    </location>
</feature>
<dbReference type="EMBL" id="CAWUHC010000077">
    <property type="protein sequence ID" value="CAK7229168.1"/>
    <property type="molecule type" value="Genomic_DNA"/>
</dbReference>
<comment type="caution">
    <text evidence="3">The sequence shown here is derived from an EMBL/GenBank/DDBJ whole genome shotgun (WGS) entry which is preliminary data.</text>
</comment>
<feature type="compositionally biased region" description="Polar residues" evidence="2">
    <location>
        <begin position="448"/>
        <end position="459"/>
    </location>
</feature>
<feature type="compositionally biased region" description="Polar residues" evidence="2">
    <location>
        <begin position="430"/>
        <end position="440"/>
    </location>
</feature>
<organism evidence="3 4">
    <name type="scientific">Sporothrix bragantina</name>
    <dbReference type="NCBI Taxonomy" id="671064"/>
    <lineage>
        <taxon>Eukaryota</taxon>
        <taxon>Fungi</taxon>
        <taxon>Dikarya</taxon>
        <taxon>Ascomycota</taxon>
        <taxon>Pezizomycotina</taxon>
        <taxon>Sordariomycetes</taxon>
        <taxon>Sordariomycetidae</taxon>
        <taxon>Ophiostomatales</taxon>
        <taxon>Ophiostomataceae</taxon>
        <taxon>Sporothrix</taxon>
    </lineage>
</organism>
<sequence>MATRLALLEKTSTHLVTTTGQDSARLMTHSTAIGSIEAKLAGHGAILAKVEAVDLEAMNNFIFNEKPQQQESLSKQEIAVAKLQSQVIATQSALQVVTVTQNQLQAQQQQPANSTNSASASASTFASGPAPSSTPSKIPAPLVFPGDDFPSLRIEISELNEKHEKLETRQKGAISAIAKNTIDLKKLQDELQKDRKSWTSMTKTFGDLLDKETKDRMADSERLKELGITVQQLQLQPAPALLPTEAGQNQISSAASGNEIDMAENDFGPFLSPIPEAVNPVGPVEPSELPAALLAAGAQAAPQLEQLDGSSGPQNLEHALQALQGRMKAAEDDIQAARADFDAQCATLRMMVSTLDSQFNNLTTKELYQAIIGHMEKVFPNPRQVRDDIKGLIGQIHLMKQHSLFVDKTLQKLGDAVGSTGMEKRASAEASGNDSAAEESSSAKRQKVNGTRPSNNGEFASNDSANSSANVSASNTARVGPQPAAKK</sequence>
<feature type="compositionally biased region" description="Low complexity" evidence="2">
    <location>
        <begin position="460"/>
        <end position="475"/>
    </location>
</feature>
<gene>
    <name evidence="3" type="ORF">SBRCBS47491_007156</name>
</gene>
<keyword evidence="4" id="KW-1185">Reference proteome</keyword>
<feature type="coiled-coil region" evidence="1">
    <location>
        <begin position="149"/>
        <end position="176"/>
    </location>
</feature>
<evidence type="ECO:0000256" key="1">
    <source>
        <dbReference type="SAM" id="Coils"/>
    </source>
</evidence>
<feature type="region of interest" description="Disordered" evidence="2">
    <location>
        <begin position="421"/>
        <end position="487"/>
    </location>
</feature>
<evidence type="ECO:0000313" key="3">
    <source>
        <dbReference type="EMBL" id="CAK7229168.1"/>
    </source>
</evidence>
<dbReference type="Proteomes" id="UP001642406">
    <property type="component" value="Unassembled WGS sequence"/>
</dbReference>